<sequence length="152" mass="18068">MRKSLHNLSDVNEIINRIHLLHENSPRKWGSMTVSQMMVHCAKILEVPNKNLQLRHPHFLIRLIGVATKYELRIFNNGIPHNMPTFKEVIVNETCDFLESKRYLLATLDEYVWNASQNNLPKTHQLFGKMTKFDWGFLEYKHLHHHLKQFNV</sequence>
<keyword evidence="2" id="KW-1185">Reference proteome</keyword>
<reference evidence="1 2" key="1">
    <citation type="submission" date="2016-09" db="EMBL/GenBank/DDBJ databases">
        <authorList>
            <person name="Capua I."/>
            <person name="De Benedictis P."/>
            <person name="Joannis T."/>
            <person name="Lombin L.H."/>
            <person name="Cattoli G."/>
        </authorList>
    </citation>
    <scope>NUCLEOTIDE SEQUENCE [LARGE SCALE GENOMIC DNA]</scope>
    <source>
        <strain evidence="1 2">NRS-1</strain>
    </source>
</reference>
<proteinExistence type="predicted"/>
<dbReference type="STRING" id="237258.SAMN04489756_101136"/>
<dbReference type="AlphaFoldDB" id="A0A1E5UEQ0"/>
<protein>
    <recommendedName>
        <fullName evidence="3">DUF1569 domain-containing protein</fullName>
    </recommendedName>
</protein>
<accession>A0A1E5UEQ0</accession>
<dbReference type="OrthoDB" id="2599194at2"/>
<dbReference type="KEGG" id="cnr:EB819_04490"/>
<name>A0A1E5UEQ0_9FLAO</name>
<evidence type="ECO:0008006" key="3">
    <source>
        <dbReference type="Google" id="ProtNLM"/>
    </source>
</evidence>
<organism evidence="1 2">
    <name type="scientific">Cloacibacterium normanense</name>
    <dbReference type="NCBI Taxonomy" id="237258"/>
    <lineage>
        <taxon>Bacteria</taxon>
        <taxon>Pseudomonadati</taxon>
        <taxon>Bacteroidota</taxon>
        <taxon>Flavobacteriia</taxon>
        <taxon>Flavobacteriales</taxon>
        <taxon>Weeksellaceae</taxon>
    </lineage>
</organism>
<dbReference type="Proteomes" id="UP000095601">
    <property type="component" value="Unassembled WGS sequence"/>
</dbReference>
<dbReference type="RefSeq" id="WP_124878663.1">
    <property type="nucleotide sequence ID" value="NZ_CP034157.1"/>
</dbReference>
<comment type="caution">
    <text evidence="1">The sequence shown here is derived from an EMBL/GenBank/DDBJ whole genome shotgun (WGS) entry which is preliminary data.</text>
</comment>
<evidence type="ECO:0000313" key="2">
    <source>
        <dbReference type="Proteomes" id="UP000095601"/>
    </source>
</evidence>
<gene>
    <name evidence="1" type="ORF">BHF72_2246</name>
</gene>
<dbReference type="EMBL" id="MKGI01000043">
    <property type="protein sequence ID" value="OEL11376.1"/>
    <property type="molecule type" value="Genomic_DNA"/>
</dbReference>
<evidence type="ECO:0000313" key="1">
    <source>
        <dbReference type="EMBL" id="OEL11376.1"/>
    </source>
</evidence>